<evidence type="ECO:0000313" key="2">
    <source>
        <dbReference type="Proteomes" id="UP001363010"/>
    </source>
</evidence>
<evidence type="ECO:0000313" key="1">
    <source>
        <dbReference type="EMBL" id="MEJ8825080.1"/>
    </source>
</evidence>
<sequence>MAENLTQPFTYRGCEFTCSAIQTEGGTFQPRVIYRGGMAVVQQAELPHDSDPYGSAAEALRHAEQQAVRWVHDRTGDGQGRF</sequence>
<proteinExistence type="predicted"/>
<dbReference type="EMBL" id="JBBKZV010000019">
    <property type="protein sequence ID" value="MEJ8825080.1"/>
    <property type="molecule type" value="Genomic_DNA"/>
</dbReference>
<organism evidence="1 2">
    <name type="scientific">Variovorax humicola</name>
    <dbReference type="NCBI Taxonomy" id="1769758"/>
    <lineage>
        <taxon>Bacteria</taxon>
        <taxon>Pseudomonadati</taxon>
        <taxon>Pseudomonadota</taxon>
        <taxon>Betaproteobacteria</taxon>
        <taxon>Burkholderiales</taxon>
        <taxon>Comamonadaceae</taxon>
        <taxon>Variovorax</taxon>
    </lineage>
</organism>
<gene>
    <name evidence="1" type="ORF">WKW80_24135</name>
</gene>
<name>A0ABU8W4X7_9BURK</name>
<evidence type="ECO:0008006" key="3">
    <source>
        <dbReference type="Google" id="ProtNLM"/>
    </source>
</evidence>
<dbReference type="RefSeq" id="WP_340366109.1">
    <property type="nucleotide sequence ID" value="NZ_JBBKZV010000019.1"/>
</dbReference>
<accession>A0ABU8W4X7</accession>
<dbReference type="Proteomes" id="UP001363010">
    <property type="component" value="Unassembled WGS sequence"/>
</dbReference>
<reference evidence="1 2" key="1">
    <citation type="submission" date="2024-03" db="EMBL/GenBank/DDBJ databases">
        <title>Novel species of the genus Variovorax.</title>
        <authorList>
            <person name="Liu Q."/>
            <person name="Xin Y.-H."/>
        </authorList>
    </citation>
    <scope>NUCLEOTIDE SEQUENCE [LARGE SCALE GENOMIC DNA]</scope>
    <source>
        <strain evidence="1 2">KACC 18501</strain>
    </source>
</reference>
<protein>
    <recommendedName>
        <fullName evidence="3">DUF2188 domain-containing protein</fullName>
    </recommendedName>
</protein>
<keyword evidence="2" id="KW-1185">Reference proteome</keyword>
<comment type="caution">
    <text evidence="1">The sequence shown here is derived from an EMBL/GenBank/DDBJ whole genome shotgun (WGS) entry which is preliminary data.</text>
</comment>